<evidence type="ECO:0000256" key="1">
    <source>
        <dbReference type="SAM" id="SignalP"/>
    </source>
</evidence>
<keyword evidence="3" id="KW-1185">Reference proteome</keyword>
<keyword evidence="1" id="KW-0732">Signal</keyword>
<name>A0A4Q7DGP6_9PROT</name>
<dbReference type="Proteomes" id="UP000293550">
    <property type="component" value="Unassembled WGS sequence"/>
</dbReference>
<evidence type="ECO:0000313" key="3">
    <source>
        <dbReference type="Proteomes" id="UP000293550"/>
    </source>
</evidence>
<accession>A0A4Q7DGP6</accession>
<proteinExistence type="predicted"/>
<feature type="signal peptide" evidence="1">
    <location>
        <begin position="1"/>
        <end position="20"/>
    </location>
</feature>
<gene>
    <name evidence="2" type="ORF">EQU50_03770</name>
</gene>
<comment type="caution">
    <text evidence="2">The sequence shown here is derived from an EMBL/GenBank/DDBJ whole genome shotgun (WGS) entry which is preliminary data.</text>
</comment>
<dbReference type="AlphaFoldDB" id="A0A4Q7DGP6"/>
<sequence length="120" mass="13055">MLNKTLLMLLSLFINMGAQASSSPLIQNENGSTGFLQTGSQMPHNGVSLTNAQLESSMEVVRANLMANATNPEEQHVQQMLDSLATMDLNAGNIDAQKKTPSFLTRLFFSFITSTTTKTE</sequence>
<protein>
    <submittedName>
        <fullName evidence="2">Uncharacterized protein</fullName>
    </submittedName>
</protein>
<evidence type="ECO:0000313" key="2">
    <source>
        <dbReference type="EMBL" id="RZI46061.1"/>
    </source>
</evidence>
<dbReference type="RefSeq" id="WP_130153820.1">
    <property type="nucleotide sequence ID" value="NZ_SCFB01000005.1"/>
</dbReference>
<dbReference type="EMBL" id="SCFB01000005">
    <property type="protein sequence ID" value="RZI46061.1"/>
    <property type="molecule type" value="Genomic_DNA"/>
</dbReference>
<feature type="chain" id="PRO_5020280794" evidence="1">
    <location>
        <begin position="21"/>
        <end position="120"/>
    </location>
</feature>
<organism evidence="2 3">
    <name type="scientific">Candidatus Finniella inopinata</name>
    <dbReference type="NCBI Taxonomy" id="1696036"/>
    <lineage>
        <taxon>Bacteria</taxon>
        <taxon>Pseudomonadati</taxon>
        <taxon>Pseudomonadota</taxon>
        <taxon>Alphaproteobacteria</taxon>
        <taxon>Holosporales</taxon>
        <taxon>Candidatus Paracaedibacteraceae</taxon>
        <taxon>Candidatus Finniella</taxon>
    </lineage>
</organism>
<reference evidence="2 3" key="1">
    <citation type="submission" date="2018-10" db="EMBL/GenBank/DDBJ databases">
        <title>An updated phylogeny of the Alphaproteobacteria reveals that the parasitic Rickettsiales and Holosporales have independent origins.</title>
        <authorList>
            <person name="Munoz-Gomez S.A."/>
            <person name="Hess S."/>
            <person name="Burger G."/>
            <person name="Lang B.F."/>
            <person name="Susko E."/>
            <person name="Slamovits C.H."/>
            <person name="Roger A.J."/>
        </authorList>
    </citation>
    <scope>NUCLEOTIDE SEQUENCE [LARGE SCALE GENOMIC DNA]</scope>
    <source>
        <strain evidence="2">HOLO01</strain>
    </source>
</reference>